<dbReference type="GO" id="GO:0007040">
    <property type="term" value="P:lysosome organization"/>
    <property type="evidence" value="ECO:0007669"/>
    <property type="project" value="TreeGrafter"/>
</dbReference>
<dbReference type="SUPFAM" id="SSF103473">
    <property type="entry name" value="MFS general substrate transporter"/>
    <property type="match status" value="1"/>
</dbReference>
<dbReference type="InterPro" id="IPR036259">
    <property type="entry name" value="MFS_trans_sf"/>
</dbReference>
<evidence type="ECO:0000256" key="1">
    <source>
        <dbReference type="ARBA" id="ARBA00004127"/>
    </source>
</evidence>
<comment type="subcellular location">
    <subcellularLocation>
        <location evidence="1">Endomembrane system</location>
        <topology evidence="1">Multi-pass membrane protein</topology>
    </subcellularLocation>
    <subcellularLocation>
        <location evidence="7">Lysosome membrane</location>
        <topology evidence="7">Multi-pass membrane protein</topology>
    </subcellularLocation>
</comment>
<keyword evidence="4 7" id="KW-0812">Transmembrane</keyword>
<feature type="transmembrane region" description="Helical" evidence="7">
    <location>
        <begin position="41"/>
        <end position="61"/>
    </location>
</feature>
<dbReference type="Gene3D" id="1.20.1250.20">
    <property type="entry name" value="MFS general substrate transporter like domains"/>
    <property type="match status" value="1"/>
</dbReference>
<dbReference type="Proteomes" id="UP000268014">
    <property type="component" value="Unassembled WGS sequence"/>
</dbReference>
<evidence type="ECO:0000313" key="10">
    <source>
        <dbReference type="WBParaSite" id="HPLM_0001445201-mRNA-1"/>
    </source>
</evidence>
<evidence type="ECO:0000256" key="3">
    <source>
        <dbReference type="ARBA" id="ARBA00022448"/>
    </source>
</evidence>
<keyword evidence="7" id="KW-0458">Lysosome</keyword>
<dbReference type="WBParaSite" id="HPLM_0001445201-mRNA-1">
    <property type="protein sequence ID" value="HPLM_0001445201-mRNA-1"/>
    <property type="gene ID" value="HPLM_0001445201"/>
</dbReference>
<evidence type="ECO:0000313" key="8">
    <source>
        <dbReference type="EMBL" id="VDO52810.1"/>
    </source>
</evidence>
<evidence type="ECO:0000256" key="4">
    <source>
        <dbReference type="ARBA" id="ARBA00022692"/>
    </source>
</evidence>
<dbReference type="GO" id="GO:0051453">
    <property type="term" value="P:regulation of intracellular pH"/>
    <property type="evidence" value="ECO:0007669"/>
    <property type="project" value="TreeGrafter"/>
</dbReference>
<keyword evidence="5 7" id="KW-1133">Transmembrane helix</keyword>
<dbReference type="Pfam" id="PF02487">
    <property type="entry name" value="CLN3"/>
    <property type="match status" value="1"/>
</dbReference>
<evidence type="ECO:0000313" key="9">
    <source>
        <dbReference type="Proteomes" id="UP000268014"/>
    </source>
</evidence>
<feature type="transmembrane region" description="Helical" evidence="7">
    <location>
        <begin position="156"/>
        <end position="176"/>
    </location>
</feature>
<keyword evidence="3" id="KW-0813">Transport</keyword>
<keyword evidence="6 7" id="KW-0472">Membrane</keyword>
<dbReference type="PRINTS" id="PR01315">
    <property type="entry name" value="BATTENIN"/>
</dbReference>
<dbReference type="OrthoDB" id="5965864at2759"/>
<evidence type="ECO:0000256" key="6">
    <source>
        <dbReference type="ARBA" id="ARBA00023136"/>
    </source>
</evidence>
<dbReference type="GO" id="GO:0005765">
    <property type="term" value="C:lysosomal membrane"/>
    <property type="evidence" value="ECO:0007669"/>
    <property type="project" value="UniProtKB-SubCell"/>
</dbReference>
<feature type="transmembrane region" description="Helical" evidence="7">
    <location>
        <begin position="126"/>
        <end position="144"/>
    </location>
</feature>
<dbReference type="InterPro" id="IPR018460">
    <property type="entry name" value="Battenin_disease_Cln3_subgr"/>
</dbReference>
<protein>
    <recommendedName>
        <fullName evidence="7">Battenin</fullName>
    </recommendedName>
</protein>
<comment type="similarity">
    <text evidence="2 7">Belongs to the battenin family.</text>
</comment>
<feature type="transmembrane region" description="Helical" evidence="7">
    <location>
        <begin position="295"/>
        <end position="313"/>
    </location>
</feature>
<dbReference type="PANTHER" id="PTHR10981:SF0">
    <property type="entry name" value="BATTENIN"/>
    <property type="match status" value="1"/>
</dbReference>
<evidence type="ECO:0000256" key="5">
    <source>
        <dbReference type="ARBA" id="ARBA00022989"/>
    </source>
</evidence>
<dbReference type="STRING" id="6290.A0A158QQA1"/>
<dbReference type="OMA" id="CVPEITS"/>
<reference evidence="10" key="1">
    <citation type="submission" date="2016-04" db="UniProtKB">
        <authorList>
            <consortium name="WormBaseParasite"/>
        </authorList>
    </citation>
    <scope>IDENTIFICATION</scope>
</reference>
<dbReference type="PANTHER" id="PTHR10981">
    <property type="entry name" value="BATTENIN"/>
    <property type="match status" value="1"/>
</dbReference>
<accession>A0A158QQA1</accession>
<gene>
    <name evidence="8" type="ORF">HPLM_LOCUS14444</name>
</gene>
<dbReference type="AlphaFoldDB" id="A0A158QQA1"/>
<name>A0A158QQA1_HAEPC</name>
<dbReference type="PIRSF" id="PIRSF015974">
    <property type="entry name" value="CLN3_BTN1"/>
    <property type="match status" value="1"/>
</dbReference>
<feature type="transmembrane region" description="Helical" evidence="7">
    <location>
        <begin position="319"/>
        <end position="341"/>
    </location>
</feature>
<proteinExistence type="inferred from homology"/>
<dbReference type="GO" id="GO:0012505">
    <property type="term" value="C:endomembrane system"/>
    <property type="evidence" value="ECO:0007669"/>
    <property type="project" value="UniProtKB-SubCell"/>
</dbReference>
<keyword evidence="9" id="KW-1185">Reference proteome</keyword>
<comment type="caution">
    <text evidence="7">Lacks conserved residue(s) required for the propagation of feature annotation.</text>
</comment>
<dbReference type="EMBL" id="UZAF01018571">
    <property type="protein sequence ID" value="VDO52810.1"/>
    <property type="molecule type" value="Genomic_DNA"/>
</dbReference>
<evidence type="ECO:0000256" key="7">
    <source>
        <dbReference type="RuleBase" id="RU361113"/>
    </source>
</evidence>
<dbReference type="InterPro" id="IPR003492">
    <property type="entry name" value="Battenin_disease_Cln3"/>
</dbReference>
<organism evidence="10">
    <name type="scientific">Haemonchus placei</name>
    <name type="common">Barber's pole worm</name>
    <dbReference type="NCBI Taxonomy" id="6290"/>
    <lineage>
        <taxon>Eukaryota</taxon>
        <taxon>Metazoa</taxon>
        <taxon>Ecdysozoa</taxon>
        <taxon>Nematoda</taxon>
        <taxon>Chromadorea</taxon>
        <taxon>Rhabditida</taxon>
        <taxon>Rhabditina</taxon>
        <taxon>Rhabditomorpha</taxon>
        <taxon>Strongyloidea</taxon>
        <taxon>Trichostrongylidae</taxon>
        <taxon>Haemonchus</taxon>
    </lineage>
</organism>
<feature type="transmembrane region" description="Helical" evidence="7">
    <location>
        <begin position="362"/>
        <end position="383"/>
    </location>
</feature>
<sequence length="396" mass="43126">MLSAAQDILNRKERSPFVQNVTDVCVPEITSRICSPTSAGVVLLCNIVPALMVKLMCPFVMHRIPYGIRHFVICTLQATSLLLTAFAESVPAALVGVCVASLAGGFGETTYLGLAGHYSKHTIATWSSGTGMAGLAGAFSYAGMTDARLLALTSTQAMLVMLVVPAMFAFTYYIVLVRAPTIREISVVRPSEWFSSSQSLEIKVSPSTTGIDKQLSAQSGIVEQLKIAKSLLKYMVPMFLVYVAEYLINQGLLELTIFDCAHGYGTSPASQYRWYQVMYQTGVFISRSSLKLIQFNMTLIALMPLLQLLNTIFLTFNAIYAFVPSFGMVCAMILYEGLIGGGSYVNTFHHIHRKVDPSIREFALSTVSLADTLGILVAALSAIPLHNAICSMQWYG</sequence>
<evidence type="ECO:0000256" key="2">
    <source>
        <dbReference type="ARBA" id="ARBA00007467"/>
    </source>
</evidence>
<reference evidence="8 9" key="2">
    <citation type="submission" date="2018-11" db="EMBL/GenBank/DDBJ databases">
        <authorList>
            <consortium name="Pathogen Informatics"/>
        </authorList>
    </citation>
    <scope>NUCLEOTIDE SEQUENCE [LARGE SCALE GENOMIC DNA]</scope>
    <source>
        <strain evidence="8 9">MHpl1</strain>
    </source>
</reference>